<dbReference type="AlphaFoldDB" id="A0A6C0IB10"/>
<name>A0A6C0IB10_9ZZZZ</name>
<proteinExistence type="predicted"/>
<keyword evidence="1" id="KW-0472">Membrane</keyword>
<dbReference type="EMBL" id="MN740152">
    <property type="protein sequence ID" value="QHT89992.1"/>
    <property type="molecule type" value="Genomic_DNA"/>
</dbReference>
<evidence type="ECO:0000256" key="1">
    <source>
        <dbReference type="SAM" id="Phobius"/>
    </source>
</evidence>
<reference evidence="2" key="1">
    <citation type="journal article" date="2020" name="Nature">
        <title>Giant virus diversity and host interactions through global metagenomics.</title>
        <authorList>
            <person name="Schulz F."/>
            <person name="Roux S."/>
            <person name="Paez-Espino D."/>
            <person name="Jungbluth S."/>
            <person name="Walsh D.A."/>
            <person name="Denef V.J."/>
            <person name="McMahon K.D."/>
            <person name="Konstantinidis K.T."/>
            <person name="Eloe-Fadrosh E.A."/>
            <person name="Kyrpides N.C."/>
            <person name="Woyke T."/>
        </authorList>
    </citation>
    <scope>NUCLEOTIDE SEQUENCE</scope>
    <source>
        <strain evidence="2">GVMAG-M-3300023184-62</strain>
    </source>
</reference>
<organism evidence="2">
    <name type="scientific">viral metagenome</name>
    <dbReference type="NCBI Taxonomy" id="1070528"/>
    <lineage>
        <taxon>unclassified sequences</taxon>
        <taxon>metagenomes</taxon>
        <taxon>organismal metagenomes</taxon>
    </lineage>
</organism>
<evidence type="ECO:0000313" key="2">
    <source>
        <dbReference type="EMBL" id="QHT89992.1"/>
    </source>
</evidence>
<feature type="transmembrane region" description="Helical" evidence="1">
    <location>
        <begin position="12"/>
        <end position="34"/>
    </location>
</feature>
<keyword evidence="1" id="KW-1133">Transmembrane helix</keyword>
<protein>
    <submittedName>
        <fullName evidence="2">Uncharacterized protein</fullName>
    </submittedName>
</protein>
<sequence>MVNKERKVSATRFWRFIFPFIVLVVLLSSLFFVLSMDDTLLLGNTATALTKTAAVVVNTVAPNIRPTLIVNSP</sequence>
<keyword evidence="1" id="KW-0812">Transmembrane</keyword>
<accession>A0A6C0IB10</accession>